<reference evidence="3" key="1">
    <citation type="submission" date="2020-10" db="EMBL/GenBank/DDBJ databases">
        <authorList>
            <person name="Han B."/>
            <person name="Lu T."/>
            <person name="Zhao Q."/>
            <person name="Huang X."/>
            <person name="Zhao Y."/>
        </authorList>
    </citation>
    <scope>NUCLEOTIDE SEQUENCE</scope>
</reference>
<dbReference type="EMBL" id="CAJGYO010000006">
    <property type="protein sequence ID" value="CAD6237043.1"/>
    <property type="molecule type" value="Genomic_DNA"/>
</dbReference>
<evidence type="ECO:0000313" key="3">
    <source>
        <dbReference type="EMBL" id="CAD6237043.1"/>
    </source>
</evidence>
<dbReference type="AlphaFoldDB" id="A0A811P9A7"/>
<organism evidence="3 4">
    <name type="scientific">Miscanthus lutarioriparius</name>
    <dbReference type="NCBI Taxonomy" id="422564"/>
    <lineage>
        <taxon>Eukaryota</taxon>
        <taxon>Viridiplantae</taxon>
        <taxon>Streptophyta</taxon>
        <taxon>Embryophyta</taxon>
        <taxon>Tracheophyta</taxon>
        <taxon>Spermatophyta</taxon>
        <taxon>Magnoliopsida</taxon>
        <taxon>Liliopsida</taxon>
        <taxon>Poales</taxon>
        <taxon>Poaceae</taxon>
        <taxon>PACMAD clade</taxon>
        <taxon>Panicoideae</taxon>
        <taxon>Andropogonodae</taxon>
        <taxon>Andropogoneae</taxon>
        <taxon>Saccharinae</taxon>
        <taxon>Miscanthus</taxon>
    </lineage>
</organism>
<dbReference type="SUPFAM" id="SSF55008">
    <property type="entry name" value="HMA, heavy metal-associated domain"/>
    <property type="match status" value="1"/>
</dbReference>
<evidence type="ECO:0000259" key="2">
    <source>
        <dbReference type="PROSITE" id="PS50846"/>
    </source>
</evidence>
<name>A0A811P9A7_9POAL</name>
<dbReference type="CDD" id="cd00371">
    <property type="entry name" value="HMA"/>
    <property type="match status" value="1"/>
</dbReference>
<dbReference type="Proteomes" id="UP000604825">
    <property type="component" value="Unassembled WGS sequence"/>
</dbReference>
<dbReference type="InterPro" id="IPR036163">
    <property type="entry name" value="HMA_dom_sf"/>
</dbReference>
<gene>
    <name evidence="3" type="ORF">NCGR_LOCUS24764</name>
</gene>
<feature type="domain" description="HMA" evidence="2">
    <location>
        <begin position="73"/>
        <end position="139"/>
    </location>
</feature>
<dbReference type="Pfam" id="PF00403">
    <property type="entry name" value="HMA"/>
    <property type="match status" value="1"/>
</dbReference>
<feature type="compositionally biased region" description="Acidic residues" evidence="1">
    <location>
        <begin position="292"/>
        <end position="317"/>
    </location>
</feature>
<comment type="caution">
    <text evidence="3">The sequence shown here is derived from an EMBL/GenBank/DDBJ whole genome shotgun (WGS) entry which is preliminary data.</text>
</comment>
<dbReference type="GO" id="GO:0046872">
    <property type="term" value="F:metal ion binding"/>
    <property type="evidence" value="ECO:0007669"/>
    <property type="project" value="InterPro"/>
</dbReference>
<evidence type="ECO:0000256" key="1">
    <source>
        <dbReference type="SAM" id="MobiDB-lite"/>
    </source>
</evidence>
<accession>A0A811P9A7</accession>
<evidence type="ECO:0000313" key="4">
    <source>
        <dbReference type="Proteomes" id="UP000604825"/>
    </source>
</evidence>
<dbReference type="PROSITE" id="PS50846">
    <property type="entry name" value="HMA_2"/>
    <property type="match status" value="1"/>
</dbReference>
<dbReference type="PANTHER" id="PTHR46119">
    <property type="entry name" value="OS08G0405700 PROTEIN"/>
    <property type="match status" value="1"/>
</dbReference>
<sequence length="317" mass="36066">MGRTKLGLDKVLDCFSLSALCSNACACIHSVEEEDEDEANERKALVSSQLEELVKLRDFVDGAAKTLAFHLEPKTVELKVSMHCYGCAKKVQKHISKMDGVTSFEVDLEKKKVVVIGDITPYEVLESISKVKFAELWVAPNSKQQAAERLDTNTSYLLKIKLLGNRKKARKDVKCFSFDMVVDSDLSNYMDFIESIVDKYPPGYLEVAHIQYYDHVLKTFPKVNSDQDLMYMFDMHNKEKVQGDDDYLRNPNPMNEHVSVDEETIYMQNEPINALSVVGCSDRGKEKVVAKDEDDFEDDSESDLQCDIDLEDDSRLK</sequence>
<dbReference type="PANTHER" id="PTHR46119:SF11">
    <property type="entry name" value="HEAVY METAL TRANSPORT_DETOXIFICATION SUPERFAMILY PROTEIN"/>
    <property type="match status" value="1"/>
</dbReference>
<dbReference type="Gene3D" id="3.30.70.100">
    <property type="match status" value="1"/>
</dbReference>
<dbReference type="InterPro" id="IPR044526">
    <property type="entry name" value="NAKR1-3"/>
</dbReference>
<proteinExistence type="predicted"/>
<dbReference type="OrthoDB" id="689350at2759"/>
<protein>
    <recommendedName>
        <fullName evidence="2">HMA domain-containing protein</fullName>
    </recommendedName>
</protein>
<dbReference type="InterPro" id="IPR006121">
    <property type="entry name" value="HMA_dom"/>
</dbReference>
<feature type="region of interest" description="Disordered" evidence="1">
    <location>
        <begin position="289"/>
        <end position="317"/>
    </location>
</feature>
<keyword evidence="4" id="KW-1185">Reference proteome</keyword>